<proteinExistence type="predicted"/>
<dbReference type="InterPro" id="IPR029437">
    <property type="entry name" value="HPS3_N"/>
</dbReference>
<dbReference type="AlphaFoldDB" id="A0A6P7S640"/>
<dbReference type="GO" id="GO:0005737">
    <property type="term" value="C:cytoplasm"/>
    <property type="evidence" value="ECO:0007669"/>
    <property type="project" value="TreeGrafter"/>
</dbReference>
<dbReference type="Proteomes" id="UP000515154">
    <property type="component" value="Linkage group LG3"/>
</dbReference>
<dbReference type="RefSeq" id="XP_029633652.1">
    <property type="nucleotide sequence ID" value="XM_029777792.2"/>
</dbReference>
<accession>A0A6P7S640</accession>
<feature type="domain" description="BLOC-2 complex member HPS3 C-terminal" evidence="2">
    <location>
        <begin position="563"/>
        <end position="1097"/>
    </location>
</feature>
<name>A0A6P7S640_9MOLL</name>
<keyword evidence="3" id="KW-1185">Reference proteome</keyword>
<dbReference type="PANTHER" id="PTHR28633">
    <property type="entry name" value="HERMANSKY-PUDLAK SYNDROME 3 PROTEIN"/>
    <property type="match status" value="1"/>
</dbReference>
<evidence type="ECO:0000313" key="3">
    <source>
        <dbReference type="Proteomes" id="UP000515154"/>
    </source>
</evidence>
<gene>
    <name evidence="4" type="primary">LOC115209399</name>
</gene>
<dbReference type="InterPro" id="IPR029438">
    <property type="entry name" value="HPS3_C"/>
</dbReference>
<feature type="domain" description="BLOC-2 complex member HPS3 N-terminal" evidence="1">
    <location>
        <begin position="377"/>
        <end position="514"/>
    </location>
</feature>
<sequence length="1119" mass="126607">MVRVFRCFGFKSQVVLPVVDEPISICTSSDCVFIATVAGSLEVFRIQVGKGWKNVCSINTEGLVQQLAYSEKDDYLATLEVKHFRHENLTFIKTYLDLKKWENKKNFTISLRVAEKYPVIIPGQPVFEVLEIPQEEKANSLSVCSHTGTLAVACHKKVNLYMIQEKYSAECSRSYKDVVHILIINWGHVVSKVVINESFIALMSNRYAHVLKLNFYNGFRKVGLHMSNPASQATLDANQPKASSSCFESTELIAGDFENTSSPPSLSSNELLLPSDSSSIVNIKNDEAYTQWVFSSDQRGSRKKRRSFGQGTRNIAEIANVAITPDTIYLPKLHGNSGINGSTKSLPKVMVQVKDQSVFVNGKIKADTLLYKIGLPDISWRHMQLLCIYSASGQGTPSQCDSDFPLQSIKCDPKMEMFCYLGNSHEGQLYSLSPPAVQMLSSYKYSSPALQAVTSPTMLFVVTDTGVETYTSRGAAFSLYRRNHYDNIQKAIPPVDLEPCLCGIQPFFNASEISVISSPKGTMMDSYVILLSKVTELNDTMWSLYALEPYSAMDTYKDLMWIVFSTKYQDSVQEAYLHVLQEANLILRGPVVDSEIEYLEEYQNLFAESCQKLGDFYAWHPCSDWKLCLPYYNMAGITLKDALQKASNINEKDQGISFKHGKGFLHYLKRKIFGNSEPLNLSTDESNLILSVFYKCSAQDVSSIILLSRLKNYSPEKTLALMGDIKKRDLKFGKKSKLSYLNNLACVVLYLDLCDLDAAELELSNIPKTDLVQICVEHSRLIHENMDKLTPFAQLLRKSCADILLEILVCFHDQGNLPYTACLQLLQGDYEIHQNTHIKMFLEMLLKDKKRMDIFPEISYQLVNIYLQRLLQWRPPIKQSITGSPSSQPLIQEVGHFACRYPWLDLLPPFQGIKSYRTACHYFRSPSATPVQPFICPCYFCNEDLLKLQSLLCSPCAKEILFQTVEIAIQSSETANDGTPQQSAIITFPWQLSLDLLCKASIDVCDAVDSILSDHPQILPDFCASMLDSHPEQWKYLMEKFQTLISEDSTEHNRYYPIFQDMLTEMVKKLKTSDVLHLVPANGSLSYFLPYLNQCCIKDQLVSLEKIIVERGQSLTLYD</sequence>
<evidence type="ECO:0000259" key="1">
    <source>
        <dbReference type="Pfam" id="PF14761"/>
    </source>
</evidence>
<evidence type="ECO:0000259" key="2">
    <source>
        <dbReference type="Pfam" id="PF14763"/>
    </source>
</evidence>
<feature type="domain" description="BLOC-2 complex member HPS3 N-terminal" evidence="1">
    <location>
        <begin position="3"/>
        <end position="217"/>
    </location>
</feature>
<dbReference type="InterPro" id="IPR017216">
    <property type="entry name" value="HPS3"/>
</dbReference>
<evidence type="ECO:0000313" key="4">
    <source>
        <dbReference type="RefSeq" id="XP_029633652.1"/>
    </source>
</evidence>
<dbReference type="Pfam" id="PF14763">
    <property type="entry name" value="HPS3_C"/>
    <property type="match status" value="1"/>
</dbReference>
<dbReference type="Pfam" id="PF14761">
    <property type="entry name" value="HPS3_N"/>
    <property type="match status" value="2"/>
</dbReference>
<dbReference type="PANTHER" id="PTHR28633:SF1">
    <property type="entry name" value="BLOC-2 COMPLEX MEMBER HPS3"/>
    <property type="match status" value="1"/>
</dbReference>
<reference evidence="4" key="1">
    <citation type="submission" date="2025-08" db="UniProtKB">
        <authorList>
            <consortium name="RefSeq"/>
        </authorList>
    </citation>
    <scope>IDENTIFICATION</scope>
</reference>
<protein>
    <submittedName>
        <fullName evidence="4">Hermansky-Pudlak syndrome 3 protein isoform X1</fullName>
    </submittedName>
</protein>
<organism evidence="3 4">
    <name type="scientific">Octopus sinensis</name>
    <name type="common">East Asian common octopus</name>
    <dbReference type="NCBI Taxonomy" id="2607531"/>
    <lineage>
        <taxon>Eukaryota</taxon>
        <taxon>Metazoa</taxon>
        <taxon>Spiralia</taxon>
        <taxon>Lophotrochozoa</taxon>
        <taxon>Mollusca</taxon>
        <taxon>Cephalopoda</taxon>
        <taxon>Coleoidea</taxon>
        <taxon>Octopodiformes</taxon>
        <taxon>Octopoda</taxon>
        <taxon>Incirrata</taxon>
        <taxon>Octopodidae</taxon>
        <taxon>Octopus</taxon>
    </lineage>
</organism>
<dbReference type="KEGG" id="osn:115209399"/>